<dbReference type="VEuPathDB" id="FungiDB:ASPSYDRAFT_33708"/>
<evidence type="ECO:0000256" key="1">
    <source>
        <dbReference type="SAM" id="MobiDB-lite"/>
    </source>
</evidence>
<dbReference type="GeneID" id="63761206"/>
<organism evidence="2 3">
    <name type="scientific">Aspergillus sydowii CBS 593.65</name>
    <dbReference type="NCBI Taxonomy" id="1036612"/>
    <lineage>
        <taxon>Eukaryota</taxon>
        <taxon>Fungi</taxon>
        <taxon>Dikarya</taxon>
        <taxon>Ascomycota</taxon>
        <taxon>Pezizomycotina</taxon>
        <taxon>Eurotiomycetes</taxon>
        <taxon>Eurotiomycetidae</taxon>
        <taxon>Eurotiales</taxon>
        <taxon>Aspergillaceae</taxon>
        <taxon>Aspergillus</taxon>
        <taxon>Aspergillus subgen. Nidulantes</taxon>
    </lineage>
</organism>
<proteinExistence type="predicted"/>
<sequence length="155" mass="17244">MSLNATSYPIDIEPTPAALAKMRAARRQRARMAEIRRRLDQARRLVSYTDVSPDGDFTMDMLFQFDYAADSESPVSKSKGGTNKKKTWGRNKKNMDKKKKKKKKAGELIRVEDEESDGFVVVNSSDYLGTENPGHNSAGKDTVARACVPVSPTSQ</sequence>
<evidence type="ECO:0000313" key="3">
    <source>
        <dbReference type="Proteomes" id="UP000184356"/>
    </source>
</evidence>
<feature type="region of interest" description="Disordered" evidence="1">
    <location>
        <begin position="70"/>
        <end position="109"/>
    </location>
</feature>
<dbReference type="Proteomes" id="UP000184356">
    <property type="component" value="Unassembled WGS sequence"/>
</dbReference>
<accession>A0A1L9TB13</accession>
<name>A0A1L9TB13_9EURO</name>
<protein>
    <submittedName>
        <fullName evidence="2">Uncharacterized protein</fullName>
    </submittedName>
</protein>
<feature type="region of interest" description="Disordered" evidence="1">
    <location>
        <begin position="130"/>
        <end position="155"/>
    </location>
</feature>
<dbReference type="RefSeq" id="XP_040700443.1">
    <property type="nucleotide sequence ID" value="XM_040845133.1"/>
</dbReference>
<gene>
    <name evidence="2" type="ORF">ASPSYDRAFT_33708</name>
</gene>
<keyword evidence="3" id="KW-1185">Reference proteome</keyword>
<feature type="compositionally biased region" description="Basic residues" evidence="1">
    <location>
        <begin position="82"/>
        <end position="104"/>
    </location>
</feature>
<dbReference type="AlphaFoldDB" id="A0A1L9TB13"/>
<reference evidence="3" key="1">
    <citation type="journal article" date="2017" name="Genome Biol.">
        <title>Comparative genomics reveals high biological diversity and specific adaptations in the industrially and medically important fungal genus Aspergillus.</title>
        <authorList>
            <person name="de Vries R.P."/>
            <person name="Riley R."/>
            <person name="Wiebenga A."/>
            <person name="Aguilar-Osorio G."/>
            <person name="Amillis S."/>
            <person name="Uchima C.A."/>
            <person name="Anderluh G."/>
            <person name="Asadollahi M."/>
            <person name="Askin M."/>
            <person name="Barry K."/>
            <person name="Battaglia E."/>
            <person name="Bayram O."/>
            <person name="Benocci T."/>
            <person name="Braus-Stromeyer S.A."/>
            <person name="Caldana C."/>
            <person name="Canovas D."/>
            <person name="Cerqueira G.C."/>
            <person name="Chen F."/>
            <person name="Chen W."/>
            <person name="Choi C."/>
            <person name="Clum A."/>
            <person name="Dos Santos R.A."/>
            <person name="Damasio A.R."/>
            <person name="Diallinas G."/>
            <person name="Emri T."/>
            <person name="Fekete E."/>
            <person name="Flipphi M."/>
            <person name="Freyberg S."/>
            <person name="Gallo A."/>
            <person name="Gournas C."/>
            <person name="Habgood R."/>
            <person name="Hainaut M."/>
            <person name="Harispe M.L."/>
            <person name="Henrissat B."/>
            <person name="Hilden K.S."/>
            <person name="Hope R."/>
            <person name="Hossain A."/>
            <person name="Karabika E."/>
            <person name="Karaffa L."/>
            <person name="Karanyi Z."/>
            <person name="Krasevec N."/>
            <person name="Kuo A."/>
            <person name="Kusch H."/>
            <person name="LaButti K."/>
            <person name="Lagendijk E.L."/>
            <person name="Lapidus A."/>
            <person name="Levasseur A."/>
            <person name="Lindquist E."/>
            <person name="Lipzen A."/>
            <person name="Logrieco A.F."/>
            <person name="MacCabe A."/>
            <person name="Maekelae M.R."/>
            <person name="Malavazi I."/>
            <person name="Melin P."/>
            <person name="Meyer V."/>
            <person name="Mielnichuk N."/>
            <person name="Miskei M."/>
            <person name="Molnar A.P."/>
            <person name="Mule G."/>
            <person name="Ngan C.Y."/>
            <person name="Orejas M."/>
            <person name="Orosz E."/>
            <person name="Ouedraogo J.P."/>
            <person name="Overkamp K.M."/>
            <person name="Park H.-S."/>
            <person name="Perrone G."/>
            <person name="Piumi F."/>
            <person name="Punt P.J."/>
            <person name="Ram A.F."/>
            <person name="Ramon A."/>
            <person name="Rauscher S."/>
            <person name="Record E."/>
            <person name="Riano-Pachon D.M."/>
            <person name="Robert V."/>
            <person name="Roehrig J."/>
            <person name="Ruller R."/>
            <person name="Salamov A."/>
            <person name="Salih N.S."/>
            <person name="Samson R.A."/>
            <person name="Sandor E."/>
            <person name="Sanguinetti M."/>
            <person name="Schuetze T."/>
            <person name="Sepcic K."/>
            <person name="Shelest E."/>
            <person name="Sherlock G."/>
            <person name="Sophianopoulou V."/>
            <person name="Squina F.M."/>
            <person name="Sun H."/>
            <person name="Susca A."/>
            <person name="Todd R.B."/>
            <person name="Tsang A."/>
            <person name="Unkles S.E."/>
            <person name="van de Wiele N."/>
            <person name="van Rossen-Uffink D."/>
            <person name="Oliveira J.V."/>
            <person name="Vesth T.C."/>
            <person name="Visser J."/>
            <person name="Yu J.-H."/>
            <person name="Zhou M."/>
            <person name="Andersen M.R."/>
            <person name="Archer D.B."/>
            <person name="Baker S.E."/>
            <person name="Benoit I."/>
            <person name="Brakhage A.A."/>
            <person name="Braus G.H."/>
            <person name="Fischer R."/>
            <person name="Frisvad J.C."/>
            <person name="Goldman G.H."/>
            <person name="Houbraken J."/>
            <person name="Oakley B."/>
            <person name="Pocsi I."/>
            <person name="Scazzocchio C."/>
            <person name="Seiboth B."/>
            <person name="vanKuyk P.A."/>
            <person name="Wortman J."/>
            <person name="Dyer P.S."/>
            <person name="Grigoriev I.V."/>
        </authorList>
    </citation>
    <scope>NUCLEOTIDE SEQUENCE [LARGE SCALE GENOMIC DNA]</scope>
    <source>
        <strain evidence="3">CBS 593.65</strain>
    </source>
</reference>
<evidence type="ECO:0000313" key="2">
    <source>
        <dbReference type="EMBL" id="OJJ56637.1"/>
    </source>
</evidence>
<dbReference type="EMBL" id="KV878590">
    <property type="protein sequence ID" value="OJJ56637.1"/>
    <property type="molecule type" value="Genomic_DNA"/>
</dbReference>
<dbReference type="OrthoDB" id="10458811at2759"/>